<dbReference type="EMBL" id="WTXG01000024">
    <property type="protein sequence ID" value="KAI0299087.1"/>
    <property type="molecule type" value="Genomic_DNA"/>
</dbReference>
<keyword evidence="3" id="KW-1185">Reference proteome</keyword>
<proteinExistence type="predicted"/>
<dbReference type="Pfam" id="PF17109">
    <property type="entry name" value="Goodbye"/>
    <property type="match status" value="1"/>
</dbReference>
<feature type="domain" description="Fungal STAND N-terminal Goodbye" evidence="1">
    <location>
        <begin position="22"/>
        <end position="150"/>
    </location>
</feature>
<evidence type="ECO:0000313" key="3">
    <source>
        <dbReference type="Proteomes" id="UP001203297"/>
    </source>
</evidence>
<gene>
    <name evidence="2" type="ORF">B0F90DRAFT_630755</name>
</gene>
<organism evidence="2 3">
    <name type="scientific">Multifurca ochricompacta</name>
    <dbReference type="NCBI Taxonomy" id="376703"/>
    <lineage>
        <taxon>Eukaryota</taxon>
        <taxon>Fungi</taxon>
        <taxon>Dikarya</taxon>
        <taxon>Basidiomycota</taxon>
        <taxon>Agaricomycotina</taxon>
        <taxon>Agaricomycetes</taxon>
        <taxon>Russulales</taxon>
        <taxon>Russulaceae</taxon>
        <taxon>Multifurca</taxon>
    </lineage>
</organism>
<evidence type="ECO:0000259" key="1">
    <source>
        <dbReference type="Pfam" id="PF17109"/>
    </source>
</evidence>
<sequence>MSSPQLAETISSSDDLQSLLSTALTEYAQRTGTDLITHPLKAKLETLNSTSAVVDQLQHQARSINGFQNEDHKAELLARMKPIVDTLIVLSTSVALGDGTGLQLEFDPGKLAFIGIAILLDAAKDPNTDYEELIETCEFVGSVFGRLKLYAKVPFTVAATETVLKAMIEFIHILGFTKKLRDGRKISQKWRK</sequence>
<dbReference type="Proteomes" id="UP001203297">
    <property type="component" value="Unassembled WGS sequence"/>
</dbReference>
<evidence type="ECO:0000313" key="2">
    <source>
        <dbReference type="EMBL" id="KAI0299087.1"/>
    </source>
</evidence>
<reference evidence="2" key="1">
    <citation type="journal article" date="2022" name="New Phytol.">
        <title>Evolutionary transition to the ectomycorrhizal habit in the genomes of a hyperdiverse lineage of mushroom-forming fungi.</title>
        <authorList>
            <person name="Looney B."/>
            <person name="Miyauchi S."/>
            <person name="Morin E."/>
            <person name="Drula E."/>
            <person name="Courty P.E."/>
            <person name="Kohler A."/>
            <person name="Kuo A."/>
            <person name="LaButti K."/>
            <person name="Pangilinan J."/>
            <person name="Lipzen A."/>
            <person name="Riley R."/>
            <person name="Andreopoulos W."/>
            <person name="He G."/>
            <person name="Johnson J."/>
            <person name="Nolan M."/>
            <person name="Tritt A."/>
            <person name="Barry K.W."/>
            <person name="Grigoriev I.V."/>
            <person name="Nagy L.G."/>
            <person name="Hibbett D."/>
            <person name="Henrissat B."/>
            <person name="Matheny P.B."/>
            <person name="Labbe J."/>
            <person name="Martin F.M."/>
        </authorList>
    </citation>
    <scope>NUCLEOTIDE SEQUENCE</scope>
    <source>
        <strain evidence="2">BPL690</strain>
    </source>
</reference>
<dbReference type="AlphaFoldDB" id="A0AAD4M299"/>
<accession>A0AAD4M299</accession>
<protein>
    <recommendedName>
        <fullName evidence="1">Fungal STAND N-terminal Goodbye domain-containing protein</fullName>
    </recommendedName>
</protein>
<name>A0AAD4M299_9AGAM</name>
<dbReference type="InterPro" id="IPR031350">
    <property type="entry name" value="Goodbye_dom"/>
</dbReference>
<comment type="caution">
    <text evidence="2">The sequence shown here is derived from an EMBL/GenBank/DDBJ whole genome shotgun (WGS) entry which is preliminary data.</text>
</comment>